<feature type="compositionally biased region" description="Polar residues" evidence="6">
    <location>
        <begin position="44"/>
        <end position="58"/>
    </location>
</feature>
<dbReference type="AlphaFoldDB" id="A0A9P7BWW5"/>
<reference evidence="8" key="1">
    <citation type="journal article" date="2020" name="Microb. Genom.">
        <title>Genetic diversity of clinical and environmental Mucorales isolates obtained from an investigation of mucormycosis cases among solid organ transplant recipients.</title>
        <authorList>
            <person name="Nguyen M.H."/>
            <person name="Kaul D."/>
            <person name="Muto C."/>
            <person name="Cheng S.J."/>
            <person name="Richter R.A."/>
            <person name="Bruno V.M."/>
            <person name="Liu G."/>
            <person name="Beyhan S."/>
            <person name="Sundermann A.J."/>
            <person name="Mounaud S."/>
            <person name="Pasculle A.W."/>
            <person name="Nierman W.C."/>
            <person name="Driscoll E."/>
            <person name="Cumbie R."/>
            <person name="Clancy C.J."/>
            <person name="Dupont C.L."/>
        </authorList>
    </citation>
    <scope>NUCLEOTIDE SEQUENCE</scope>
    <source>
        <strain evidence="8">GL11</strain>
    </source>
</reference>
<dbReference type="PANTHER" id="PTHR13044">
    <property type="entry name" value="ACTIVATING TRANSCRIPTION FACTOR ATF 4/5"/>
    <property type="match status" value="1"/>
</dbReference>
<feature type="domain" description="BZIP" evidence="7">
    <location>
        <begin position="153"/>
        <end position="212"/>
    </location>
</feature>
<feature type="region of interest" description="Disordered" evidence="6">
    <location>
        <begin position="133"/>
        <end position="169"/>
    </location>
</feature>
<evidence type="ECO:0000313" key="9">
    <source>
        <dbReference type="Proteomes" id="UP000716291"/>
    </source>
</evidence>
<comment type="subcellular location">
    <subcellularLocation>
        <location evidence="1">Nucleus</location>
    </subcellularLocation>
</comment>
<dbReference type="SUPFAM" id="SSF57959">
    <property type="entry name" value="Leucine zipper domain"/>
    <property type="match status" value="1"/>
</dbReference>
<evidence type="ECO:0000256" key="4">
    <source>
        <dbReference type="ARBA" id="ARBA00023163"/>
    </source>
</evidence>
<comment type="caution">
    <text evidence="8">The sequence shown here is derived from an EMBL/GenBank/DDBJ whole genome shotgun (WGS) entry which is preliminary data.</text>
</comment>
<accession>A0A9P7BWW5</accession>
<evidence type="ECO:0000313" key="8">
    <source>
        <dbReference type="EMBL" id="KAG1314830.1"/>
    </source>
</evidence>
<dbReference type="GO" id="GO:0005634">
    <property type="term" value="C:nucleus"/>
    <property type="evidence" value="ECO:0007669"/>
    <property type="project" value="UniProtKB-SubCell"/>
</dbReference>
<keyword evidence="9" id="KW-1185">Reference proteome</keyword>
<name>A0A9P7BWW5_RHIOR</name>
<dbReference type="EMBL" id="JAANQT010000084">
    <property type="protein sequence ID" value="KAG1314830.1"/>
    <property type="molecule type" value="Genomic_DNA"/>
</dbReference>
<feature type="compositionally biased region" description="Basic and acidic residues" evidence="6">
    <location>
        <begin position="143"/>
        <end position="156"/>
    </location>
</feature>
<evidence type="ECO:0000259" key="7">
    <source>
        <dbReference type="PROSITE" id="PS50217"/>
    </source>
</evidence>
<dbReference type="GO" id="GO:0001228">
    <property type="term" value="F:DNA-binding transcription activator activity, RNA polymerase II-specific"/>
    <property type="evidence" value="ECO:0007669"/>
    <property type="project" value="TreeGrafter"/>
</dbReference>
<dbReference type="InterPro" id="IPR046347">
    <property type="entry name" value="bZIP_sf"/>
</dbReference>
<dbReference type="CDD" id="cd14705">
    <property type="entry name" value="bZIP_Zip1"/>
    <property type="match status" value="1"/>
</dbReference>
<evidence type="ECO:0000256" key="6">
    <source>
        <dbReference type="SAM" id="MobiDB-lite"/>
    </source>
</evidence>
<feature type="compositionally biased region" description="Low complexity" evidence="6">
    <location>
        <begin position="59"/>
        <end position="68"/>
    </location>
</feature>
<gene>
    <name evidence="8" type="ORF">G6F64_001166</name>
</gene>
<dbReference type="InterPro" id="IPR004827">
    <property type="entry name" value="bZIP"/>
</dbReference>
<dbReference type="SMART" id="SM00338">
    <property type="entry name" value="BRLZ"/>
    <property type="match status" value="1"/>
</dbReference>
<dbReference type="PANTHER" id="PTHR13044:SF14">
    <property type="entry name" value="CRYPTOCEPHAL, ISOFORM A"/>
    <property type="match status" value="1"/>
</dbReference>
<keyword evidence="4" id="KW-0804">Transcription</keyword>
<dbReference type="GO" id="GO:0000977">
    <property type="term" value="F:RNA polymerase II transcription regulatory region sequence-specific DNA binding"/>
    <property type="evidence" value="ECO:0007669"/>
    <property type="project" value="TreeGrafter"/>
</dbReference>
<keyword evidence="5" id="KW-0539">Nucleus</keyword>
<keyword evidence="2" id="KW-0805">Transcription regulation</keyword>
<proteinExistence type="predicted"/>
<evidence type="ECO:0000256" key="3">
    <source>
        <dbReference type="ARBA" id="ARBA00023125"/>
    </source>
</evidence>
<protein>
    <recommendedName>
        <fullName evidence="7">BZIP domain-containing protein</fullName>
    </recommendedName>
</protein>
<keyword evidence="3" id="KW-0238">DNA-binding</keyword>
<dbReference type="Pfam" id="PF07716">
    <property type="entry name" value="bZIP_2"/>
    <property type="match status" value="1"/>
</dbReference>
<evidence type="ECO:0000256" key="5">
    <source>
        <dbReference type="ARBA" id="ARBA00023242"/>
    </source>
</evidence>
<evidence type="ECO:0000256" key="1">
    <source>
        <dbReference type="ARBA" id="ARBA00004123"/>
    </source>
</evidence>
<dbReference type="PROSITE" id="PS50217">
    <property type="entry name" value="BZIP"/>
    <property type="match status" value="1"/>
</dbReference>
<sequence length="215" mass="24629">MSNIYSTYTNPIDSLIFDPIAEPLETKNDLTLWTNVQFTFNENPPIFDSSQTESQIDINSSSNSSSPSTENITYEKFLNYLNPELQTTQQTNIKNTISPENLNSRPHPILPKLSLDDLTKVLLSPVPVSMVGVQKSMQPSKSSESKEKSLINEDKRKRNTAASARFRIKKKLKEQEMEKTIREMTEKSKALQGYVDDLEKEIKWLRDILTDKEKP</sequence>
<feature type="region of interest" description="Disordered" evidence="6">
    <location>
        <begin position="44"/>
        <end position="70"/>
    </location>
</feature>
<evidence type="ECO:0000256" key="2">
    <source>
        <dbReference type="ARBA" id="ARBA00023015"/>
    </source>
</evidence>
<dbReference type="Proteomes" id="UP000716291">
    <property type="component" value="Unassembled WGS sequence"/>
</dbReference>
<dbReference type="PROSITE" id="PS00036">
    <property type="entry name" value="BZIP_BASIC"/>
    <property type="match status" value="1"/>
</dbReference>
<dbReference type="OrthoDB" id="1939598at2759"/>
<dbReference type="Gene3D" id="1.20.5.170">
    <property type="match status" value="1"/>
</dbReference>
<organism evidence="8 9">
    <name type="scientific">Rhizopus oryzae</name>
    <name type="common">Mucormycosis agent</name>
    <name type="synonym">Rhizopus arrhizus var. delemar</name>
    <dbReference type="NCBI Taxonomy" id="64495"/>
    <lineage>
        <taxon>Eukaryota</taxon>
        <taxon>Fungi</taxon>
        <taxon>Fungi incertae sedis</taxon>
        <taxon>Mucoromycota</taxon>
        <taxon>Mucoromycotina</taxon>
        <taxon>Mucoromycetes</taxon>
        <taxon>Mucorales</taxon>
        <taxon>Mucorineae</taxon>
        <taxon>Rhizopodaceae</taxon>
        <taxon>Rhizopus</taxon>
    </lineage>
</organism>